<keyword evidence="2" id="KW-1185">Reference proteome</keyword>
<dbReference type="Proteomes" id="UP000186922">
    <property type="component" value="Unassembled WGS sequence"/>
</dbReference>
<dbReference type="AlphaFoldDB" id="A0A1D1UY41"/>
<protein>
    <submittedName>
        <fullName evidence="1">Uncharacterized protein</fullName>
    </submittedName>
</protein>
<evidence type="ECO:0000313" key="1">
    <source>
        <dbReference type="EMBL" id="GAU91353.1"/>
    </source>
</evidence>
<proteinExistence type="predicted"/>
<accession>A0A1D1UY41</accession>
<dbReference type="EMBL" id="BDGG01000002">
    <property type="protein sequence ID" value="GAU91353.1"/>
    <property type="molecule type" value="Genomic_DNA"/>
</dbReference>
<reference evidence="1 2" key="1">
    <citation type="journal article" date="2016" name="Nat. Commun.">
        <title>Extremotolerant tardigrade genome and improved radiotolerance of human cultured cells by tardigrade-unique protein.</title>
        <authorList>
            <person name="Hashimoto T."/>
            <person name="Horikawa D.D."/>
            <person name="Saito Y."/>
            <person name="Kuwahara H."/>
            <person name="Kozuka-Hata H."/>
            <person name="Shin-I T."/>
            <person name="Minakuchi Y."/>
            <person name="Ohishi K."/>
            <person name="Motoyama A."/>
            <person name="Aizu T."/>
            <person name="Enomoto A."/>
            <person name="Kondo K."/>
            <person name="Tanaka S."/>
            <person name="Hara Y."/>
            <person name="Koshikawa S."/>
            <person name="Sagara H."/>
            <person name="Miura T."/>
            <person name="Yokobori S."/>
            <person name="Miyagawa K."/>
            <person name="Suzuki Y."/>
            <person name="Kubo T."/>
            <person name="Oyama M."/>
            <person name="Kohara Y."/>
            <person name="Fujiyama A."/>
            <person name="Arakawa K."/>
            <person name="Katayama T."/>
            <person name="Toyoda A."/>
            <person name="Kunieda T."/>
        </authorList>
    </citation>
    <scope>NUCLEOTIDE SEQUENCE [LARGE SCALE GENOMIC DNA]</scope>
    <source>
        <strain evidence="1 2">YOKOZUNA-1</strain>
    </source>
</reference>
<evidence type="ECO:0000313" key="2">
    <source>
        <dbReference type="Proteomes" id="UP000186922"/>
    </source>
</evidence>
<gene>
    <name evidence="1" type="primary">RvY_03622</name>
    <name evidence="1" type="synonym">RvY_03622.1</name>
    <name evidence="1" type="ORF">RvY_03622-1</name>
</gene>
<sequence length="148" mass="17261">MIKWKFERGPKADRERFCRLGKSEMWVDKKGLRKLQEKSKHATEYARKVMFHLLINNDEVISLSEIKPDGVGFVKLFGQKNWTAFYGKCTSFSALSCSGGWTHSGANAHPFWCTLNKSVHWRSSLNLFGLLPRRSRLSFSYAEERKRR</sequence>
<name>A0A1D1UY41_RAMVA</name>
<comment type="caution">
    <text evidence="1">The sequence shown here is derived from an EMBL/GenBank/DDBJ whole genome shotgun (WGS) entry which is preliminary data.</text>
</comment>
<organism evidence="1 2">
    <name type="scientific">Ramazzottius varieornatus</name>
    <name type="common">Water bear</name>
    <name type="synonym">Tardigrade</name>
    <dbReference type="NCBI Taxonomy" id="947166"/>
    <lineage>
        <taxon>Eukaryota</taxon>
        <taxon>Metazoa</taxon>
        <taxon>Ecdysozoa</taxon>
        <taxon>Tardigrada</taxon>
        <taxon>Eutardigrada</taxon>
        <taxon>Parachela</taxon>
        <taxon>Hypsibioidea</taxon>
        <taxon>Ramazzottiidae</taxon>
        <taxon>Ramazzottius</taxon>
    </lineage>
</organism>